<dbReference type="SUPFAM" id="SSF46785">
    <property type="entry name" value="Winged helix' DNA-binding domain"/>
    <property type="match status" value="1"/>
</dbReference>
<keyword evidence="2" id="KW-0238">DNA-binding</keyword>
<keyword evidence="7" id="KW-1185">Reference proteome</keyword>
<dbReference type="SMART" id="SM00345">
    <property type="entry name" value="HTH_GNTR"/>
    <property type="match status" value="1"/>
</dbReference>
<dbReference type="PROSITE" id="PS50949">
    <property type="entry name" value="HTH_GNTR"/>
    <property type="match status" value="1"/>
</dbReference>
<dbReference type="GO" id="GO:0003677">
    <property type="term" value="F:DNA binding"/>
    <property type="evidence" value="ECO:0007669"/>
    <property type="project" value="UniProtKB-KW"/>
</dbReference>
<dbReference type="PANTHER" id="PTHR43537:SF5">
    <property type="entry name" value="UXU OPERON TRANSCRIPTIONAL REGULATOR"/>
    <property type="match status" value="1"/>
</dbReference>
<dbReference type="CDD" id="cd07377">
    <property type="entry name" value="WHTH_GntR"/>
    <property type="match status" value="1"/>
</dbReference>
<keyword evidence="1" id="KW-0805">Transcription regulation</keyword>
<dbReference type="GO" id="GO:0003700">
    <property type="term" value="F:DNA-binding transcription factor activity"/>
    <property type="evidence" value="ECO:0007669"/>
    <property type="project" value="InterPro"/>
</dbReference>
<organism evidence="6 7">
    <name type="scientific">Metabacillus arenae</name>
    <dbReference type="NCBI Taxonomy" id="2771434"/>
    <lineage>
        <taxon>Bacteria</taxon>
        <taxon>Bacillati</taxon>
        <taxon>Bacillota</taxon>
        <taxon>Bacilli</taxon>
        <taxon>Bacillales</taxon>
        <taxon>Bacillaceae</taxon>
        <taxon>Metabacillus</taxon>
    </lineage>
</organism>
<dbReference type="InterPro" id="IPR011711">
    <property type="entry name" value="GntR_C"/>
</dbReference>
<dbReference type="SMART" id="SM00895">
    <property type="entry name" value="FCD"/>
    <property type="match status" value="1"/>
</dbReference>
<protein>
    <submittedName>
        <fullName evidence="6">FadR family transcriptional regulator</fullName>
    </submittedName>
</protein>
<keyword evidence="3" id="KW-0804">Transcription</keyword>
<comment type="caution">
    <text evidence="6">The sequence shown here is derived from an EMBL/GenBank/DDBJ whole genome shotgun (WGS) entry which is preliminary data.</text>
</comment>
<sequence length="243" mass="28658">MSTKFNRLSRTPLTEEIIELIKERITSGEIPIGERLPTEHQLVNDLGVSRSSIREVLITLQAEGFITIKRGKGAYVINKEEFDKNKFIEWLEKSEYEMQELLEIRMAIEPFITYLAAQKAKEEDIRELERINDELEQLLHSKTVKEIVEKDEEFHETILKMAKNQGLEFIYKNFIPRLHEYRTKIFVFHTSPQYGSNPPFIAYHKRILNAIKNRDPENAQKEMLQHVIESQNDIMILSKKIQT</sequence>
<dbReference type="Pfam" id="PF07729">
    <property type="entry name" value="FCD"/>
    <property type="match status" value="1"/>
</dbReference>
<gene>
    <name evidence="6" type="ORF">IC621_19595</name>
</gene>
<evidence type="ECO:0000259" key="5">
    <source>
        <dbReference type="PROSITE" id="PS50949"/>
    </source>
</evidence>
<dbReference type="SUPFAM" id="SSF48008">
    <property type="entry name" value="GntR ligand-binding domain-like"/>
    <property type="match status" value="1"/>
</dbReference>
<dbReference type="Pfam" id="PF00392">
    <property type="entry name" value="GntR"/>
    <property type="match status" value="1"/>
</dbReference>
<feature type="coiled-coil region" evidence="4">
    <location>
        <begin position="114"/>
        <end position="145"/>
    </location>
</feature>
<keyword evidence="4" id="KW-0175">Coiled coil</keyword>
<dbReference type="InterPro" id="IPR000524">
    <property type="entry name" value="Tscrpt_reg_HTH_GntR"/>
</dbReference>
<name>A0A926NKH9_9BACI</name>
<evidence type="ECO:0000256" key="1">
    <source>
        <dbReference type="ARBA" id="ARBA00023015"/>
    </source>
</evidence>
<evidence type="ECO:0000313" key="6">
    <source>
        <dbReference type="EMBL" id="MBD1382425.1"/>
    </source>
</evidence>
<reference evidence="6" key="1">
    <citation type="submission" date="2020-09" db="EMBL/GenBank/DDBJ databases">
        <title>A novel bacterium of genus Bacillus, isolated from South China Sea.</title>
        <authorList>
            <person name="Huang H."/>
            <person name="Mo K."/>
            <person name="Hu Y."/>
        </authorList>
    </citation>
    <scope>NUCLEOTIDE SEQUENCE</scope>
    <source>
        <strain evidence="6">IB182487</strain>
    </source>
</reference>
<dbReference type="InterPro" id="IPR036388">
    <property type="entry name" value="WH-like_DNA-bd_sf"/>
</dbReference>
<evidence type="ECO:0000313" key="7">
    <source>
        <dbReference type="Proteomes" id="UP000626844"/>
    </source>
</evidence>
<dbReference type="PANTHER" id="PTHR43537">
    <property type="entry name" value="TRANSCRIPTIONAL REGULATOR, GNTR FAMILY"/>
    <property type="match status" value="1"/>
</dbReference>
<dbReference type="Gene3D" id="1.10.10.10">
    <property type="entry name" value="Winged helix-like DNA-binding domain superfamily/Winged helix DNA-binding domain"/>
    <property type="match status" value="1"/>
</dbReference>
<proteinExistence type="predicted"/>
<dbReference type="InterPro" id="IPR036390">
    <property type="entry name" value="WH_DNA-bd_sf"/>
</dbReference>
<accession>A0A926NKH9</accession>
<evidence type="ECO:0000256" key="2">
    <source>
        <dbReference type="ARBA" id="ARBA00023125"/>
    </source>
</evidence>
<evidence type="ECO:0000256" key="3">
    <source>
        <dbReference type="ARBA" id="ARBA00023163"/>
    </source>
</evidence>
<dbReference type="Proteomes" id="UP000626844">
    <property type="component" value="Unassembled WGS sequence"/>
</dbReference>
<dbReference type="EMBL" id="JACXAI010000031">
    <property type="protein sequence ID" value="MBD1382425.1"/>
    <property type="molecule type" value="Genomic_DNA"/>
</dbReference>
<dbReference type="PRINTS" id="PR00035">
    <property type="entry name" value="HTHGNTR"/>
</dbReference>
<evidence type="ECO:0000256" key="4">
    <source>
        <dbReference type="SAM" id="Coils"/>
    </source>
</evidence>
<dbReference type="AlphaFoldDB" id="A0A926NKH9"/>
<dbReference type="RefSeq" id="WP_191160613.1">
    <property type="nucleotide sequence ID" value="NZ_JACXAI010000031.1"/>
</dbReference>
<feature type="domain" description="HTH gntR-type" evidence="5">
    <location>
        <begin position="11"/>
        <end position="79"/>
    </location>
</feature>
<dbReference type="Gene3D" id="1.20.120.530">
    <property type="entry name" value="GntR ligand-binding domain-like"/>
    <property type="match status" value="1"/>
</dbReference>
<dbReference type="InterPro" id="IPR008920">
    <property type="entry name" value="TF_FadR/GntR_C"/>
</dbReference>